<keyword evidence="5" id="KW-1185">Reference proteome</keyword>
<evidence type="ECO:0000313" key="4">
    <source>
        <dbReference type="EMBL" id="MFC0843758.1"/>
    </source>
</evidence>
<dbReference type="RefSeq" id="WP_394324119.1">
    <property type="nucleotide sequence ID" value="NZ_JBHMQV010000009.1"/>
</dbReference>
<gene>
    <name evidence="4" type="ORF">ACFH04_08515</name>
</gene>
<dbReference type="NCBIfam" id="TIGR03891">
    <property type="entry name" value="thiopep_ocin"/>
    <property type="match status" value="1"/>
</dbReference>
<comment type="caution">
    <text evidence="4">The sequence shown here is derived from an EMBL/GenBank/DDBJ whole genome shotgun (WGS) entry which is preliminary data.</text>
</comment>
<organism evidence="4 5">
    <name type="scientific">Streptomyces noboritoensis</name>
    <dbReference type="NCBI Taxonomy" id="67337"/>
    <lineage>
        <taxon>Bacteria</taxon>
        <taxon>Bacillati</taxon>
        <taxon>Actinomycetota</taxon>
        <taxon>Actinomycetes</taxon>
        <taxon>Kitasatosporales</taxon>
        <taxon>Streptomycetaceae</taxon>
        <taxon>Streptomyces</taxon>
    </lineage>
</organism>
<dbReference type="InterPro" id="IPR023809">
    <property type="entry name" value="Thiopep_bacteriocin_synth_dom"/>
</dbReference>
<dbReference type="Proteomes" id="UP001589887">
    <property type="component" value="Unassembled WGS sequence"/>
</dbReference>
<evidence type="ECO:0000313" key="5">
    <source>
        <dbReference type="Proteomes" id="UP001589887"/>
    </source>
</evidence>
<feature type="domain" description="Thiopeptide-type bacteriocin biosynthesis" evidence="3">
    <location>
        <begin position="151"/>
        <end position="364"/>
    </location>
</feature>
<protein>
    <submittedName>
        <fullName evidence="4">Thiopeptide-type bacteriocin biosynthesis protein</fullName>
    </submittedName>
</protein>
<name>A0ABV6TEA0_9ACTN</name>
<feature type="region of interest" description="Disordered" evidence="1">
    <location>
        <begin position="362"/>
        <end position="393"/>
    </location>
</feature>
<dbReference type="InterPro" id="IPR006827">
    <property type="entry name" value="Lant_deHydtase_N"/>
</dbReference>
<feature type="domain" description="Lantibiotic dehydratase N-terminal" evidence="2">
    <location>
        <begin position="35"/>
        <end position="81"/>
    </location>
</feature>
<sequence>MVLGPPGGPAPSAAGPLRPYRPQPGALASHPRADRRGPAAGDWRAALDQWRRAFRVPRHVLVAVSDKRLEVDLTHGPHRELFRHELARRPDLAVFESVGDRRTRFGWSAGHANEVVFPLVPRADAPAPSPAPRVAARPRRDVPAHHIGGAWLSAKLLTPPTEHEHLLTHELPVLFAELGDSVKSWHFVRYADPDPQLRLRIEARDGSGSADLLPAFHGWTRRLYAEGLIRDVSLHTFVPEAERYGGDQAVASALEVFHADSVAVVTQLQHAVRGRLGTDRVVLAAATCADLLKAALGSSWADWALDRLSWPATRSVRPYRREAMALIDLDGTTGASPDHRGTHGLRDTWARRAEAMRAHARAIHESGSGQRGARPRAQRSPAHARQPRPGTHT</sequence>
<accession>A0ABV6TEA0</accession>
<dbReference type="Pfam" id="PF14028">
    <property type="entry name" value="Lant_dehydr_C"/>
    <property type="match status" value="1"/>
</dbReference>
<proteinExistence type="predicted"/>
<evidence type="ECO:0000256" key="1">
    <source>
        <dbReference type="SAM" id="MobiDB-lite"/>
    </source>
</evidence>
<dbReference type="EMBL" id="JBHMQV010000009">
    <property type="protein sequence ID" value="MFC0843758.1"/>
    <property type="molecule type" value="Genomic_DNA"/>
</dbReference>
<evidence type="ECO:0000259" key="3">
    <source>
        <dbReference type="Pfam" id="PF14028"/>
    </source>
</evidence>
<dbReference type="Pfam" id="PF04738">
    <property type="entry name" value="Lant_dehydr_N"/>
    <property type="match status" value="1"/>
</dbReference>
<feature type="region of interest" description="Disordered" evidence="1">
    <location>
        <begin position="1"/>
        <end position="40"/>
    </location>
</feature>
<evidence type="ECO:0000259" key="2">
    <source>
        <dbReference type="Pfam" id="PF04738"/>
    </source>
</evidence>
<reference evidence="4 5" key="1">
    <citation type="submission" date="2024-09" db="EMBL/GenBank/DDBJ databases">
        <authorList>
            <person name="Sun Q."/>
            <person name="Mori K."/>
        </authorList>
    </citation>
    <scope>NUCLEOTIDE SEQUENCE [LARGE SCALE GENOMIC DNA]</scope>
    <source>
        <strain evidence="4 5">JCM 4557</strain>
    </source>
</reference>